<gene>
    <name evidence="3" type="ORF">SAMN05444271_1404</name>
</gene>
<dbReference type="KEGG" id="hae:halTADL_1967"/>
<proteinExistence type="predicted"/>
<reference evidence="3 4" key="1">
    <citation type="submission" date="2016-10" db="EMBL/GenBank/DDBJ databases">
        <authorList>
            <person name="de Groot N.N."/>
        </authorList>
    </citation>
    <scope>NUCLEOTIDE SEQUENCE [LARGE SCALE GENOMIC DNA]</scope>
    <source>
        <strain evidence="3 4">DSM 22187</strain>
    </source>
</reference>
<feature type="region of interest" description="Disordered" evidence="1">
    <location>
        <begin position="1"/>
        <end position="28"/>
    </location>
</feature>
<dbReference type="STRING" id="1073996.SAMN05444271_1404"/>
<sequence length="130" mass="14128">MTDDTPDAEELLQQSKTQKRHETDPADITVADEPTLVDAVADAYASDISENLTIRDGNLAALFAGLEETGELEAVIEAAADELDRDRDGTSKAEALRLLVRVALGEVAPETLEAGAKGYQQFRESQDYEF</sequence>
<dbReference type="RefSeq" id="WP_012659212.1">
    <property type="nucleotide sequence ID" value="NZ_CP024845.1"/>
</dbReference>
<protein>
    <recommendedName>
        <fullName evidence="2">DUF8115 domain-containing protein</fullName>
    </recommendedName>
</protein>
<dbReference type="AlphaFoldDB" id="A0A1H6XHP2"/>
<dbReference type="InterPro" id="IPR058428">
    <property type="entry name" value="DUF8115"/>
</dbReference>
<keyword evidence="4" id="KW-1185">Reference proteome</keyword>
<name>A0A1H6XHP2_9EURY</name>
<dbReference type="Proteomes" id="UP000198888">
    <property type="component" value="Unassembled WGS sequence"/>
</dbReference>
<evidence type="ECO:0000313" key="3">
    <source>
        <dbReference type="EMBL" id="SEJ28638.1"/>
    </source>
</evidence>
<evidence type="ECO:0000313" key="4">
    <source>
        <dbReference type="Proteomes" id="UP000198888"/>
    </source>
</evidence>
<dbReference type="OrthoDB" id="205478at2157"/>
<organism evidence="3 4">
    <name type="scientific">Halohasta litchfieldiae</name>
    <dbReference type="NCBI Taxonomy" id="1073996"/>
    <lineage>
        <taxon>Archaea</taxon>
        <taxon>Methanobacteriati</taxon>
        <taxon>Methanobacteriota</taxon>
        <taxon>Stenosarchaea group</taxon>
        <taxon>Halobacteria</taxon>
        <taxon>Halobacteriales</taxon>
        <taxon>Haloferacaceae</taxon>
        <taxon>Halohasta</taxon>
    </lineage>
</organism>
<accession>A0A1H6XHP2</accession>
<evidence type="ECO:0000259" key="2">
    <source>
        <dbReference type="Pfam" id="PF26424"/>
    </source>
</evidence>
<feature type="compositionally biased region" description="Acidic residues" evidence="1">
    <location>
        <begin position="1"/>
        <end position="10"/>
    </location>
</feature>
<accession>A0A2H4Q335</accession>
<dbReference type="Pfam" id="PF26424">
    <property type="entry name" value="DUF8115"/>
    <property type="match status" value="1"/>
</dbReference>
<evidence type="ECO:0000256" key="1">
    <source>
        <dbReference type="SAM" id="MobiDB-lite"/>
    </source>
</evidence>
<dbReference type="EMBL" id="FNYR01000040">
    <property type="protein sequence ID" value="SEJ28638.1"/>
    <property type="molecule type" value="Genomic_DNA"/>
</dbReference>
<feature type="domain" description="DUF8115" evidence="2">
    <location>
        <begin position="1"/>
        <end position="126"/>
    </location>
</feature>
<dbReference type="GeneID" id="35002750"/>